<keyword evidence="2" id="KW-1185">Reference proteome</keyword>
<dbReference type="EMBL" id="CAJGYO010000003">
    <property type="protein sequence ID" value="CAD6220795.1"/>
    <property type="molecule type" value="Genomic_DNA"/>
</dbReference>
<gene>
    <name evidence="1" type="ORF">NCGR_LOCUS14221</name>
</gene>
<dbReference type="Proteomes" id="UP000604825">
    <property type="component" value="Unassembled WGS sequence"/>
</dbReference>
<accession>A0A811NE55</accession>
<evidence type="ECO:0000313" key="2">
    <source>
        <dbReference type="Proteomes" id="UP000604825"/>
    </source>
</evidence>
<protein>
    <submittedName>
        <fullName evidence="1">Uncharacterized protein</fullName>
    </submittedName>
</protein>
<sequence>MAHPLLSFPSILYLSISYNEKNYIIGFRNIMSLFMPQIPVPPTYADRLKVIFNSAVDKIHRTKHLIETLKRQENRFETYITIGNFTLRYYGDHEKTATAMEAAAIYYSLKHITNVQGYKIVDLNFTTLAKLVSDIDTWNARINMF</sequence>
<proteinExistence type="predicted"/>
<reference evidence="1" key="1">
    <citation type="submission" date="2020-10" db="EMBL/GenBank/DDBJ databases">
        <authorList>
            <person name="Han B."/>
            <person name="Lu T."/>
            <person name="Zhao Q."/>
            <person name="Huang X."/>
            <person name="Zhao Y."/>
        </authorList>
    </citation>
    <scope>NUCLEOTIDE SEQUENCE</scope>
</reference>
<organism evidence="1 2">
    <name type="scientific">Miscanthus lutarioriparius</name>
    <dbReference type="NCBI Taxonomy" id="422564"/>
    <lineage>
        <taxon>Eukaryota</taxon>
        <taxon>Viridiplantae</taxon>
        <taxon>Streptophyta</taxon>
        <taxon>Embryophyta</taxon>
        <taxon>Tracheophyta</taxon>
        <taxon>Spermatophyta</taxon>
        <taxon>Magnoliopsida</taxon>
        <taxon>Liliopsida</taxon>
        <taxon>Poales</taxon>
        <taxon>Poaceae</taxon>
        <taxon>PACMAD clade</taxon>
        <taxon>Panicoideae</taxon>
        <taxon>Andropogonodae</taxon>
        <taxon>Andropogoneae</taxon>
        <taxon>Saccharinae</taxon>
        <taxon>Miscanthus</taxon>
    </lineage>
</organism>
<comment type="caution">
    <text evidence="1">The sequence shown here is derived from an EMBL/GenBank/DDBJ whole genome shotgun (WGS) entry which is preliminary data.</text>
</comment>
<dbReference type="AlphaFoldDB" id="A0A811NE55"/>
<evidence type="ECO:0000313" key="1">
    <source>
        <dbReference type="EMBL" id="CAD6220795.1"/>
    </source>
</evidence>
<dbReference type="OrthoDB" id="10645063at2759"/>
<name>A0A811NE55_9POAL</name>